<evidence type="ECO:0000313" key="9">
    <source>
        <dbReference type="EMBL" id="SUZ60604.1"/>
    </source>
</evidence>
<evidence type="ECO:0000256" key="1">
    <source>
        <dbReference type="ARBA" id="ARBA00004141"/>
    </source>
</evidence>
<dbReference type="SUPFAM" id="SSF161111">
    <property type="entry name" value="Cation efflux protein transmembrane domain-like"/>
    <property type="match status" value="1"/>
</dbReference>
<dbReference type="InterPro" id="IPR058533">
    <property type="entry name" value="Cation_efflux_TM"/>
</dbReference>
<name>A0A381P269_9ZZZZ</name>
<proteinExistence type="predicted"/>
<protein>
    <submittedName>
        <fullName evidence="9">Uncharacterized protein</fullName>
    </submittedName>
</protein>
<keyword evidence="4 6" id="KW-1133">Transmembrane helix</keyword>
<feature type="domain" description="Cation efflux protein cytoplasmic" evidence="8">
    <location>
        <begin position="223"/>
        <end position="292"/>
    </location>
</feature>
<evidence type="ECO:0000256" key="5">
    <source>
        <dbReference type="ARBA" id="ARBA00023136"/>
    </source>
</evidence>
<dbReference type="NCBIfam" id="TIGR01297">
    <property type="entry name" value="CDF"/>
    <property type="match status" value="1"/>
</dbReference>
<dbReference type="GO" id="GO:0016020">
    <property type="term" value="C:membrane"/>
    <property type="evidence" value="ECO:0007669"/>
    <property type="project" value="UniProtKB-SubCell"/>
</dbReference>
<evidence type="ECO:0000256" key="2">
    <source>
        <dbReference type="ARBA" id="ARBA00022448"/>
    </source>
</evidence>
<feature type="transmembrane region" description="Helical" evidence="6">
    <location>
        <begin position="158"/>
        <end position="181"/>
    </location>
</feature>
<keyword evidence="5 6" id="KW-0472">Membrane</keyword>
<evidence type="ECO:0000259" key="8">
    <source>
        <dbReference type="Pfam" id="PF16916"/>
    </source>
</evidence>
<gene>
    <name evidence="9" type="ORF">METZ01_LOCUS13458</name>
</gene>
<sequence length="302" mass="31808">MAASGSRKAILAALIANSGIAVAKFLGFLVTQSSAMLAEAVHSVADMSNQGLLLLGGRRSRREPTATHPFGYGRERYFWSFVVAVVLFSVGSAFAVYEGIEKVRHPHEIRSVGWALAILGTGIVLEAWSFRTAIVAASPERRGLSWRKFILQTRNPELPVILLEDAGALFGLIIAAASVSLSAATDQPRWDGVGTILIGLLLGAIAAVLAREMKSLLIGESADDGDRKAILAAIGETPGVSSVVHLRTQHLGPDEILVGARVAFDPGLDVAAVAAAVDDVEERVRAVVPAAHPIYVEPANPA</sequence>
<evidence type="ECO:0000259" key="7">
    <source>
        <dbReference type="Pfam" id="PF01545"/>
    </source>
</evidence>
<dbReference type="GO" id="GO:0006829">
    <property type="term" value="P:zinc ion transport"/>
    <property type="evidence" value="ECO:0007669"/>
    <property type="project" value="InterPro"/>
</dbReference>
<evidence type="ECO:0000256" key="3">
    <source>
        <dbReference type="ARBA" id="ARBA00022692"/>
    </source>
</evidence>
<reference evidence="9" key="1">
    <citation type="submission" date="2018-05" db="EMBL/GenBank/DDBJ databases">
        <authorList>
            <person name="Lanie J.A."/>
            <person name="Ng W.-L."/>
            <person name="Kazmierczak K.M."/>
            <person name="Andrzejewski T.M."/>
            <person name="Davidsen T.M."/>
            <person name="Wayne K.J."/>
            <person name="Tettelin H."/>
            <person name="Glass J.I."/>
            <person name="Rusch D."/>
            <person name="Podicherti R."/>
            <person name="Tsui H.-C.T."/>
            <person name="Winkler M.E."/>
        </authorList>
    </citation>
    <scope>NUCLEOTIDE SEQUENCE</scope>
</reference>
<organism evidence="9">
    <name type="scientific">marine metagenome</name>
    <dbReference type="NCBI Taxonomy" id="408172"/>
    <lineage>
        <taxon>unclassified sequences</taxon>
        <taxon>metagenomes</taxon>
        <taxon>ecological metagenomes</taxon>
    </lineage>
</organism>
<evidence type="ECO:0000256" key="4">
    <source>
        <dbReference type="ARBA" id="ARBA00022989"/>
    </source>
</evidence>
<dbReference type="InterPro" id="IPR027469">
    <property type="entry name" value="Cation_efflux_TMD_sf"/>
</dbReference>
<accession>A0A381P269</accession>
<keyword evidence="2" id="KW-0813">Transport</keyword>
<dbReference type="PANTHER" id="PTHR13414:SF9">
    <property type="entry name" value="PROTON-COUPLED ZINC ANTIPORTER SLC30A9, MITOCHONDRIAL"/>
    <property type="match status" value="1"/>
</dbReference>
<dbReference type="InterPro" id="IPR002524">
    <property type="entry name" value="Cation_efflux"/>
</dbReference>
<feature type="transmembrane region" description="Helical" evidence="6">
    <location>
        <begin position="77"/>
        <end position="100"/>
    </location>
</feature>
<dbReference type="AlphaFoldDB" id="A0A381P269"/>
<dbReference type="Pfam" id="PF01545">
    <property type="entry name" value="Cation_efflux"/>
    <property type="match status" value="1"/>
</dbReference>
<dbReference type="Gene3D" id="1.20.1510.10">
    <property type="entry name" value="Cation efflux protein transmembrane domain"/>
    <property type="match status" value="1"/>
</dbReference>
<dbReference type="Pfam" id="PF16916">
    <property type="entry name" value="ZT_dimer"/>
    <property type="match status" value="1"/>
</dbReference>
<feature type="domain" description="Cation efflux protein transmembrane" evidence="7">
    <location>
        <begin position="10"/>
        <end position="217"/>
    </location>
</feature>
<comment type="subcellular location">
    <subcellularLocation>
        <location evidence="1">Membrane</location>
        <topology evidence="1">Multi-pass membrane protein</topology>
    </subcellularLocation>
</comment>
<dbReference type="PANTHER" id="PTHR13414">
    <property type="entry name" value="HUEL-CATION TRANSPORTER"/>
    <property type="match status" value="1"/>
</dbReference>
<dbReference type="SUPFAM" id="SSF160240">
    <property type="entry name" value="Cation efflux protein cytoplasmic domain-like"/>
    <property type="match status" value="1"/>
</dbReference>
<dbReference type="InterPro" id="IPR036837">
    <property type="entry name" value="Cation_efflux_CTD_sf"/>
</dbReference>
<keyword evidence="3 6" id="KW-0812">Transmembrane</keyword>
<dbReference type="Gene3D" id="3.30.70.1350">
    <property type="entry name" value="Cation efflux protein, cytoplasmic domain"/>
    <property type="match status" value="1"/>
</dbReference>
<evidence type="ECO:0000256" key="6">
    <source>
        <dbReference type="SAM" id="Phobius"/>
    </source>
</evidence>
<feature type="transmembrane region" description="Helical" evidence="6">
    <location>
        <begin position="112"/>
        <end position="137"/>
    </location>
</feature>
<feature type="transmembrane region" description="Helical" evidence="6">
    <location>
        <begin position="193"/>
        <end position="210"/>
    </location>
</feature>
<dbReference type="GO" id="GO:0008324">
    <property type="term" value="F:monoatomic cation transmembrane transporter activity"/>
    <property type="evidence" value="ECO:0007669"/>
    <property type="project" value="InterPro"/>
</dbReference>
<dbReference type="InterPro" id="IPR040177">
    <property type="entry name" value="SLC30A9"/>
</dbReference>
<dbReference type="InterPro" id="IPR027470">
    <property type="entry name" value="Cation_efflux_CTD"/>
</dbReference>
<dbReference type="EMBL" id="UINC01000754">
    <property type="protein sequence ID" value="SUZ60604.1"/>
    <property type="molecule type" value="Genomic_DNA"/>
</dbReference>